<feature type="domain" description="Enoyl reductase (ER)" evidence="3">
    <location>
        <begin position="3"/>
        <end position="272"/>
    </location>
</feature>
<dbReference type="AlphaFoldDB" id="A0AA36IMG5"/>
<keyword evidence="5" id="KW-1185">Reference proteome</keyword>
<dbReference type="Gene3D" id="3.90.180.10">
    <property type="entry name" value="Medium-chain alcohol dehydrogenases, catalytic domain"/>
    <property type="match status" value="1"/>
</dbReference>
<accession>A0AA36IMG5</accession>
<organism evidence="4 5">
    <name type="scientific">Effrenium voratum</name>
    <dbReference type="NCBI Taxonomy" id="2562239"/>
    <lineage>
        <taxon>Eukaryota</taxon>
        <taxon>Sar</taxon>
        <taxon>Alveolata</taxon>
        <taxon>Dinophyceae</taxon>
        <taxon>Suessiales</taxon>
        <taxon>Symbiodiniaceae</taxon>
        <taxon>Effrenium</taxon>
    </lineage>
</organism>
<dbReference type="Pfam" id="PF13602">
    <property type="entry name" value="ADH_zinc_N_2"/>
    <property type="match status" value="1"/>
</dbReference>
<dbReference type="EMBL" id="CAUJNA010002057">
    <property type="protein sequence ID" value="CAJ1390339.1"/>
    <property type="molecule type" value="Genomic_DNA"/>
</dbReference>
<keyword evidence="1" id="KW-0521">NADP</keyword>
<protein>
    <recommendedName>
        <fullName evidence="3">Enoyl reductase (ER) domain-containing protein</fullName>
    </recommendedName>
</protein>
<dbReference type="Gene3D" id="3.40.50.720">
    <property type="entry name" value="NAD(P)-binding Rossmann-like Domain"/>
    <property type="match status" value="1"/>
</dbReference>
<dbReference type="SMART" id="SM00829">
    <property type="entry name" value="PKS_ER"/>
    <property type="match status" value="1"/>
</dbReference>
<dbReference type="PANTHER" id="PTHR48106">
    <property type="entry name" value="QUINONE OXIDOREDUCTASE PIG3-RELATED"/>
    <property type="match status" value="1"/>
</dbReference>
<evidence type="ECO:0000313" key="4">
    <source>
        <dbReference type="EMBL" id="CAJ1390339.1"/>
    </source>
</evidence>
<comment type="caution">
    <text evidence="4">The sequence shown here is derived from an EMBL/GenBank/DDBJ whole genome shotgun (WGS) entry which is preliminary data.</text>
</comment>
<dbReference type="GO" id="GO:0016651">
    <property type="term" value="F:oxidoreductase activity, acting on NAD(P)H"/>
    <property type="evidence" value="ECO:0007669"/>
    <property type="project" value="TreeGrafter"/>
</dbReference>
<proteinExistence type="predicted"/>
<reference evidence="4" key="1">
    <citation type="submission" date="2023-08" db="EMBL/GenBank/DDBJ databases">
        <authorList>
            <person name="Chen Y."/>
            <person name="Shah S."/>
            <person name="Dougan E. K."/>
            <person name="Thang M."/>
            <person name="Chan C."/>
        </authorList>
    </citation>
    <scope>NUCLEOTIDE SEQUENCE</scope>
</reference>
<dbReference type="PANTHER" id="PTHR48106:SF8">
    <property type="entry name" value="OS02G0805600 PROTEIN"/>
    <property type="match status" value="1"/>
</dbReference>
<dbReference type="SUPFAM" id="SSF51735">
    <property type="entry name" value="NAD(P)-binding Rossmann-fold domains"/>
    <property type="match status" value="1"/>
</dbReference>
<evidence type="ECO:0000256" key="1">
    <source>
        <dbReference type="ARBA" id="ARBA00022857"/>
    </source>
</evidence>
<keyword evidence="2" id="KW-0560">Oxidoreductase</keyword>
<dbReference type="InterPro" id="IPR036291">
    <property type="entry name" value="NAD(P)-bd_dom_sf"/>
</dbReference>
<evidence type="ECO:0000313" key="5">
    <source>
        <dbReference type="Proteomes" id="UP001178507"/>
    </source>
</evidence>
<evidence type="ECO:0000259" key="3">
    <source>
        <dbReference type="SMART" id="SM00829"/>
    </source>
</evidence>
<name>A0AA36IMG5_9DINO</name>
<gene>
    <name evidence="4" type="ORF">EVOR1521_LOCUS15807</name>
</gene>
<sequence length="305" mass="31718">MPSRVAGYAVPQLRGGSDFAGLRCGSSASAESVFGLGASLAERLTTGSPVALRPRSVAAPAAAALPTVSLTVAVGLGPGGLRLVCGELLLVHAASGGVGLAALAAARRLGAQVLGTASSAAKAQALRLRGLRLVAPSRHGRSFLLDFFDFDFAAPVVAPAVAAVLNSLTHDDFVPRSLTVLVPGGRILELGKLKAWSAAEVAAMRRDVQYAALLLDRRTSEAPCTLLTELRATADRASQGQGLLPLTLFSFNEVVDALKMFQQARHIGKIVLTMAPSCSAAMEKEFSLDMRYLMERASTPASSRQ</sequence>
<dbReference type="InterPro" id="IPR020843">
    <property type="entry name" value="ER"/>
</dbReference>
<dbReference type="Proteomes" id="UP001178507">
    <property type="component" value="Unassembled WGS sequence"/>
</dbReference>
<evidence type="ECO:0000256" key="2">
    <source>
        <dbReference type="ARBA" id="ARBA00023002"/>
    </source>
</evidence>
<dbReference type="GO" id="GO:0070402">
    <property type="term" value="F:NADPH binding"/>
    <property type="evidence" value="ECO:0007669"/>
    <property type="project" value="TreeGrafter"/>
</dbReference>